<reference evidence="1 2" key="1">
    <citation type="submission" date="2021-03" db="EMBL/GenBank/DDBJ databases">
        <title>Caproiciproducens sp. nov. isolated from feces of cow.</title>
        <authorList>
            <person name="Choi J.-Y."/>
        </authorList>
    </citation>
    <scope>NUCLEOTIDE SEQUENCE [LARGE SCALE GENOMIC DNA]</scope>
    <source>
        <strain evidence="1 2">AGMB10547</strain>
    </source>
</reference>
<accession>A0ABS7DSC3</accession>
<dbReference type="RefSeq" id="WP_219966319.1">
    <property type="nucleotide sequence ID" value="NZ_JAGFNZ010000006.1"/>
</dbReference>
<organism evidence="1 2">
    <name type="scientific">Caproiciproducens faecalis</name>
    <dbReference type="NCBI Taxonomy" id="2820301"/>
    <lineage>
        <taxon>Bacteria</taxon>
        <taxon>Bacillati</taxon>
        <taxon>Bacillota</taxon>
        <taxon>Clostridia</taxon>
        <taxon>Eubacteriales</taxon>
        <taxon>Acutalibacteraceae</taxon>
        <taxon>Caproiciproducens</taxon>
    </lineage>
</organism>
<keyword evidence="2" id="KW-1185">Reference proteome</keyword>
<name>A0ABS7DSC3_9FIRM</name>
<dbReference type="Proteomes" id="UP000719942">
    <property type="component" value="Unassembled WGS sequence"/>
</dbReference>
<sequence>MDSLRIDTGEVRLCINDDPSRVIAFNPTDISFAERFYGLLGEFEAKEKEYQEKAKALQRDTSVNEMGIPKNFGASLSLLRETSDFLREKIDTVFGVGTSQAAFGDANTLDMFEQFFTGITPFVQKAREKQVGKYTTKPAKRGALK</sequence>
<dbReference type="EMBL" id="JAGFNZ010000006">
    <property type="protein sequence ID" value="MBW7573917.1"/>
    <property type="molecule type" value="Genomic_DNA"/>
</dbReference>
<gene>
    <name evidence="1" type="ORF">J5W02_13970</name>
</gene>
<evidence type="ECO:0000313" key="2">
    <source>
        <dbReference type="Proteomes" id="UP000719942"/>
    </source>
</evidence>
<evidence type="ECO:0000313" key="1">
    <source>
        <dbReference type="EMBL" id="MBW7573917.1"/>
    </source>
</evidence>
<proteinExistence type="predicted"/>
<comment type="caution">
    <text evidence="1">The sequence shown here is derived from an EMBL/GenBank/DDBJ whole genome shotgun (WGS) entry which is preliminary data.</text>
</comment>
<protein>
    <submittedName>
        <fullName evidence="1">Uncharacterized protein</fullName>
    </submittedName>
</protein>